<name>A0A927JD92_9ACTN</name>
<keyword evidence="2" id="KW-0472">Membrane</keyword>
<evidence type="ECO:0008006" key="5">
    <source>
        <dbReference type="Google" id="ProtNLM"/>
    </source>
</evidence>
<proteinExistence type="predicted"/>
<protein>
    <recommendedName>
        <fullName evidence="5">Serine/arginine repetitive matrix protein 2</fullName>
    </recommendedName>
</protein>
<evidence type="ECO:0000256" key="1">
    <source>
        <dbReference type="SAM" id="MobiDB-lite"/>
    </source>
</evidence>
<comment type="caution">
    <text evidence="3">The sequence shown here is derived from an EMBL/GenBank/DDBJ whole genome shotgun (WGS) entry which is preliminary data.</text>
</comment>
<evidence type="ECO:0000313" key="4">
    <source>
        <dbReference type="Proteomes" id="UP000642993"/>
    </source>
</evidence>
<dbReference type="AlphaFoldDB" id="A0A927JD92"/>
<dbReference type="EMBL" id="JACYWE010000006">
    <property type="protein sequence ID" value="MBD8507104.1"/>
    <property type="molecule type" value="Genomic_DNA"/>
</dbReference>
<feature type="transmembrane region" description="Helical" evidence="2">
    <location>
        <begin position="15"/>
        <end position="38"/>
    </location>
</feature>
<reference evidence="3" key="1">
    <citation type="submission" date="2020-09" db="EMBL/GenBank/DDBJ databases">
        <title>Hoyosella lacisalsi sp. nov., a halotolerant actinobacterium isolated from soil of Lake Gudzhirganskoe.</title>
        <authorList>
            <person name="Yang Q."/>
            <person name="Guo P.Y."/>
            <person name="Liu S.W."/>
            <person name="Li F.N."/>
            <person name="Sun C.H."/>
        </authorList>
    </citation>
    <scope>NUCLEOTIDE SEQUENCE</scope>
    <source>
        <strain evidence="3">G463</strain>
    </source>
</reference>
<sequence>MSQRSTHPRSPSSRWYLLVAVLVVVGLAVGALLAWAAAGAFPSVTAEARANQPLEVSIEDEGLTIFADTDRASLDCEVSDTRGATVPMRGLSTTETISVGARTWHVVLRSSEPVRPGEYSVLCTSEDSSVIYGVGPRATVFGFVGLVLGAVAALGIGVVGGFLLWLVIFLLRRRVPPGHRAPGQGAPGQGAPGQGAPGQGAPGQGEPPGYPPSA</sequence>
<organism evidence="3 4">
    <name type="scientific">Lolliginicoccus lacisalsi</name>
    <dbReference type="NCBI Taxonomy" id="2742202"/>
    <lineage>
        <taxon>Bacteria</taxon>
        <taxon>Bacillati</taxon>
        <taxon>Actinomycetota</taxon>
        <taxon>Actinomycetes</taxon>
        <taxon>Mycobacteriales</taxon>
        <taxon>Hoyosellaceae</taxon>
        <taxon>Lolliginicoccus</taxon>
    </lineage>
</organism>
<dbReference type="Proteomes" id="UP000642993">
    <property type="component" value="Unassembled WGS sequence"/>
</dbReference>
<gene>
    <name evidence="3" type="ORF">HT102_11450</name>
</gene>
<evidence type="ECO:0000256" key="2">
    <source>
        <dbReference type="SAM" id="Phobius"/>
    </source>
</evidence>
<keyword evidence="2" id="KW-0812">Transmembrane</keyword>
<keyword evidence="2" id="KW-1133">Transmembrane helix</keyword>
<dbReference type="RefSeq" id="WP_192039552.1">
    <property type="nucleotide sequence ID" value="NZ_JACYWE010000006.1"/>
</dbReference>
<feature type="transmembrane region" description="Helical" evidence="2">
    <location>
        <begin position="140"/>
        <end position="171"/>
    </location>
</feature>
<evidence type="ECO:0000313" key="3">
    <source>
        <dbReference type="EMBL" id="MBD8507104.1"/>
    </source>
</evidence>
<feature type="compositionally biased region" description="Gly residues" evidence="1">
    <location>
        <begin position="185"/>
        <end position="203"/>
    </location>
</feature>
<feature type="region of interest" description="Disordered" evidence="1">
    <location>
        <begin position="179"/>
        <end position="214"/>
    </location>
</feature>
<accession>A0A927JD92</accession>
<keyword evidence="4" id="KW-1185">Reference proteome</keyword>